<organism evidence="1">
    <name type="scientific">marine sediment metagenome</name>
    <dbReference type="NCBI Taxonomy" id="412755"/>
    <lineage>
        <taxon>unclassified sequences</taxon>
        <taxon>metagenomes</taxon>
        <taxon>ecological metagenomes</taxon>
    </lineage>
</organism>
<evidence type="ECO:0000313" key="1">
    <source>
        <dbReference type="EMBL" id="KKN47003.1"/>
    </source>
</evidence>
<dbReference type="AlphaFoldDB" id="A0A0F9U039"/>
<name>A0A0F9U039_9ZZZZ</name>
<dbReference type="Pfam" id="PF20039">
    <property type="entry name" value="DUF6441"/>
    <property type="match status" value="1"/>
</dbReference>
<accession>A0A0F9U039</accession>
<reference evidence="1" key="1">
    <citation type="journal article" date="2015" name="Nature">
        <title>Complex archaea that bridge the gap between prokaryotes and eukaryotes.</title>
        <authorList>
            <person name="Spang A."/>
            <person name="Saw J.H."/>
            <person name="Jorgensen S.L."/>
            <person name="Zaremba-Niedzwiedzka K."/>
            <person name="Martijn J."/>
            <person name="Lind A.E."/>
            <person name="van Eijk R."/>
            <person name="Schleper C."/>
            <person name="Guy L."/>
            <person name="Ettema T.J."/>
        </authorList>
    </citation>
    <scope>NUCLEOTIDE SEQUENCE</scope>
</reference>
<sequence>MSVSIQLDMKGFNKGVKEMPKKMYAGMKIAFRKVGDIFLEKLVMSRLSGRPGLKRTTGTLARSFKRAVFGSNIRDLNMIVFTDSKYARIHEHGGKIKPKKGSALAIPLKAAKTRAGRGRVTSPRHINGLWLYKREGRPPLLMLEGTPMFVLLKSVKIKPRLQMFKTWDKQEPKTVRILNTAVGQVLQRF</sequence>
<comment type="caution">
    <text evidence="1">The sequence shown here is derived from an EMBL/GenBank/DDBJ whole genome shotgun (WGS) entry which is preliminary data.</text>
</comment>
<protein>
    <submittedName>
        <fullName evidence="1">Uncharacterized protein</fullName>
    </submittedName>
</protein>
<dbReference type="EMBL" id="LAZR01001300">
    <property type="protein sequence ID" value="KKN47003.1"/>
    <property type="molecule type" value="Genomic_DNA"/>
</dbReference>
<dbReference type="InterPro" id="IPR045622">
    <property type="entry name" value="DUF6441"/>
</dbReference>
<gene>
    <name evidence="1" type="ORF">LCGC14_0667430</name>
</gene>
<proteinExistence type="predicted"/>